<name>A0A317T629_9CHLB</name>
<protein>
    <submittedName>
        <fullName evidence="1">Uncharacterized protein</fullName>
    </submittedName>
</protein>
<dbReference type="Proteomes" id="UP000246278">
    <property type="component" value="Unassembled WGS sequence"/>
</dbReference>
<evidence type="ECO:0000313" key="1">
    <source>
        <dbReference type="EMBL" id="PWW82142.1"/>
    </source>
</evidence>
<sequence>MSFSADHEPREAGNRFMEPFLHERSCRPVKWMFGYNRDVGSILAGEVDDGFWGQTRECQSEKVKVKRGCVLWIPGSRFACPRMTR</sequence>
<gene>
    <name evidence="1" type="ORF">CR164_07350</name>
</gene>
<reference evidence="2" key="1">
    <citation type="submission" date="2017-10" db="EMBL/GenBank/DDBJ databases">
        <authorList>
            <person name="Gaisin V.A."/>
            <person name="Rysina M.S."/>
            <person name="Grouzdev D.S."/>
        </authorList>
    </citation>
    <scope>NUCLEOTIDE SEQUENCE [LARGE SCALE GENOMIC DNA]</scope>
    <source>
        <strain evidence="2">V1</strain>
    </source>
</reference>
<organism evidence="1 2">
    <name type="scientific">Prosthecochloris marina</name>
    <dbReference type="NCBI Taxonomy" id="2017681"/>
    <lineage>
        <taxon>Bacteria</taxon>
        <taxon>Pseudomonadati</taxon>
        <taxon>Chlorobiota</taxon>
        <taxon>Chlorobiia</taxon>
        <taxon>Chlorobiales</taxon>
        <taxon>Chlorobiaceae</taxon>
        <taxon>Prosthecochloris</taxon>
    </lineage>
</organism>
<comment type="caution">
    <text evidence="1">The sequence shown here is derived from an EMBL/GenBank/DDBJ whole genome shotgun (WGS) entry which is preliminary data.</text>
</comment>
<dbReference type="EMBL" id="PDNZ01000004">
    <property type="protein sequence ID" value="PWW82142.1"/>
    <property type="molecule type" value="Genomic_DNA"/>
</dbReference>
<keyword evidence="2" id="KW-1185">Reference proteome</keyword>
<dbReference type="AlphaFoldDB" id="A0A317T629"/>
<evidence type="ECO:0000313" key="2">
    <source>
        <dbReference type="Proteomes" id="UP000246278"/>
    </source>
</evidence>
<accession>A0A317T629</accession>
<proteinExistence type="predicted"/>